<evidence type="ECO:0000256" key="6">
    <source>
        <dbReference type="SAM" id="MobiDB-lite"/>
    </source>
</evidence>
<evidence type="ECO:0000313" key="8">
    <source>
        <dbReference type="EMBL" id="MCK9877558.1"/>
    </source>
</evidence>
<dbReference type="RefSeq" id="WP_248825777.1">
    <property type="nucleotide sequence ID" value="NZ_JALKFT010000018.1"/>
</dbReference>
<keyword evidence="9" id="KW-1185">Reference proteome</keyword>
<keyword evidence="3 8" id="KW-0489">Methyltransferase</keyword>
<evidence type="ECO:0000256" key="3">
    <source>
        <dbReference type="ARBA" id="ARBA00022603"/>
    </source>
</evidence>
<reference evidence="8 9" key="1">
    <citation type="submission" date="2022-04" db="EMBL/GenBank/DDBJ databases">
        <title>Genome diversity in the genus Frankia.</title>
        <authorList>
            <person name="Carlos-Shanley C."/>
            <person name="Hahn D."/>
        </authorList>
    </citation>
    <scope>NUCLEOTIDE SEQUENCE [LARGE SCALE GENOMIC DNA]</scope>
    <source>
        <strain evidence="8 9">Ag45/Mut15</strain>
    </source>
</reference>
<dbReference type="PANTHER" id="PTHR43467:SF1">
    <property type="entry name" value="PRECORRIN-6A SYNTHASE [DEACETYLATING]"/>
    <property type="match status" value="1"/>
</dbReference>
<dbReference type="InterPro" id="IPR035996">
    <property type="entry name" value="4pyrrol_Methylase_sf"/>
</dbReference>
<accession>A0ABT0K190</accession>
<dbReference type="Proteomes" id="UP001201873">
    <property type="component" value="Unassembled WGS sequence"/>
</dbReference>
<comment type="caution">
    <text evidence="8">The sequence shown here is derived from an EMBL/GenBank/DDBJ whole genome shotgun (WGS) entry which is preliminary data.</text>
</comment>
<dbReference type="GO" id="GO:0043819">
    <property type="term" value="F:precorrin-6A synthase (deacetylating) activity"/>
    <property type="evidence" value="ECO:0007669"/>
    <property type="project" value="UniProtKB-EC"/>
</dbReference>
<evidence type="ECO:0000256" key="4">
    <source>
        <dbReference type="ARBA" id="ARBA00022679"/>
    </source>
</evidence>
<sequence length="284" mass="30638">MRTLLVVGIGAGDPDQLTLQAVRALERTDVFFVLDKGPAAGDLTALRREILDRHLGEGTYRLVEAPDPPRDRTPSDDRSTAGRAAYAAAVDDWHARRAALYEAMFLDELDDEGTGAFLVWGDPSLYDSTLRILERVAARGKVAFEHQVIPGISSVQALAAAHRLVLNGIGTPVTITTGRRLAEAGFPPDVDDLVVMLDGDTAFTTLASTSTSTSTVAGVGAGAGADIHIYWGAYLGTDDELLIHGPLPDVAATITRTRADARHRKGWIMDIYLLRRTPRHRHAP</sequence>
<organism evidence="8 9">
    <name type="scientific">Frankia umida</name>
    <dbReference type="NCBI Taxonomy" id="573489"/>
    <lineage>
        <taxon>Bacteria</taxon>
        <taxon>Bacillati</taxon>
        <taxon>Actinomycetota</taxon>
        <taxon>Actinomycetes</taxon>
        <taxon>Frankiales</taxon>
        <taxon>Frankiaceae</taxon>
        <taxon>Frankia</taxon>
    </lineage>
</organism>
<keyword evidence="5" id="KW-0949">S-adenosyl-L-methionine</keyword>
<dbReference type="CDD" id="cd11643">
    <property type="entry name" value="Precorrin-6A-synthase"/>
    <property type="match status" value="1"/>
</dbReference>
<dbReference type="Gene3D" id="3.30.950.10">
    <property type="entry name" value="Methyltransferase, Cobalt-precorrin-4 Transmethylase, Domain 2"/>
    <property type="match status" value="1"/>
</dbReference>
<dbReference type="SUPFAM" id="SSF53790">
    <property type="entry name" value="Tetrapyrrole methylase"/>
    <property type="match status" value="1"/>
</dbReference>
<dbReference type="InterPro" id="IPR012797">
    <property type="entry name" value="CobF"/>
</dbReference>
<evidence type="ECO:0000256" key="5">
    <source>
        <dbReference type="ARBA" id="ARBA00022691"/>
    </source>
</evidence>
<dbReference type="InterPro" id="IPR000878">
    <property type="entry name" value="4pyrrol_Mease"/>
</dbReference>
<evidence type="ECO:0000313" key="9">
    <source>
        <dbReference type="Proteomes" id="UP001201873"/>
    </source>
</evidence>
<name>A0ABT0K190_9ACTN</name>
<dbReference type="PIRSF" id="PIRSF036525">
    <property type="entry name" value="CobF"/>
    <property type="match status" value="1"/>
</dbReference>
<gene>
    <name evidence="8" type="primary">cobF</name>
    <name evidence="8" type="ORF">MXD59_17565</name>
</gene>
<dbReference type="PANTHER" id="PTHR43467">
    <property type="entry name" value="COBALT-PRECORRIN-2 C(20)-METHYLTRANSFERASE"/>
    <property type="match status" value="1"/>
</dbReference>
<dbReference type="EC" id="2.1.1.152" evidence="8"/>
<dbReference type="Gene3D" id="3.40.1010.10">
    <property type="entry name" value="Cobalt-precorrin-4 Transmethylase, Domain 1"/>
    <property type="match status" value="1"/>
</dbReference>
<comment type="pathway">
    <text evidence="1">Cofactor biosynthesis; adenosylcobalamin biosynthesis.</text>
</comment>
<dbReference type="NCBIfam" id="TIGR02434">
    <property type="entry name" value="CobF"/>
    <property type="match status" value="1"/>
</dbReference>
<evidence type="ECO:0000256" key="1">
    <source>
        <dbReference type="ARBA" id="ARBA00004953"/>
    </source>
</evidence>
<feature type="domain" description="Tetrapyrrole methylase" evidence="7">
    <location>
        <begin position="4"/>
        <end position="250"/>
    </location>
</feature>
<dbReference type="Pfam" id="PF00590">
    <property type="entry name" value="TP_methylase"/>
    <property type="match status" value="1"/>
</dbReference>
<dbReference type="GO" id="GO:0032259">
    <property type="term" value="P:methylation"/>
    <property type="evidence" value="ECO:0007669"/>
    <property type="project" value="UniProtKB-KW"/>
</dbReference>
<keyword evidence="4 8" id="KW-0808">Transferase</keyword>
<protein>
    <submittedName>
        <fullName evidence="8">Precorrin-6A synthase (Deacetylating)</fullName>
        <ecNumber evidence="8">2.1.1.152</ecNumber>
    </submittedName>
</protein>
<evidence type="ECO:0000259" key="7">
    <source>
        <dbReference type="Pfam" id="PF00590"/>
    </source>
</evidence>
<dbReference type="EMBL" id="JALKFT010000018">
    <property type="protein sequence ID" value="MCK9877558.1"/>
    <property type="molecule type" value="Genomic_DNA"/>
</dbReference>
<dbReference type="InterPro" id="IPR014777">
    <property type="entry name" value="4pyrrole_Mease_sub1"/>
</dbReference>
<evidence type="ECO:0000256" key="2">
    <source>
        <dbReference type="ARBA" id="ARBA00022573"/>
    </source>
</evidence>
<dbReference type="InterPro" id="IPR014776">
    <property type="entry name" value="4pyrrole_Mease_sub2"/>
</dbReference>
<feature type="region of interest" description="Disordered" evidence="6">
    <location>
        <begin position="62"/>
        <end position="81"/>
    </location>
</feature>
<proteinExistence type="predicted"/>
<keyword evidence="2" id="KW-0169">Cobalamin biosynthesis</keyword>
<feature type="compositionally biased region" description="Basic and acidic residues" evidence="6">
    <location>
        <begin position="67"/>
        <end position="80"/>
    </location>
</feature>